<feature type="compositionally biased region" description="Basic and acidic residues" evidence="2">
    <location>
        <begin position="143"/>
        <end position="168"/>
    </location>
</feature>
<feature type="compositionally biased region" description="Basic and acidic residues" evidence="2">
    <location>
        <begin position="922"/>
        <end position="937"/>
    </location>
</feature>
<accession>A0ABU6HMM4</accession>
<feature type="transmembrane region" description="Helical" evidence="3">
    <location>
        <begin position="723"/>
        <end position="743"/>
    </location>
</feature>
<keyword evidence="3" id="KW-0472">Membrane</keyword>
<feature type="compositionally biased region" description="Basic and acidic residues" evidence="2">
    <location>
        <begin position="392"/>
        <end position="402"/>
    </location>
</feature>
<gene>
    <name evidence="4" type="ORF">SOP96_01135</name>
</gene>
<protein>
    <submittedName>
        <fullName evidence="4">Uncharacterized protein</fullName>
    </submittedName>
</protein>
<organism evidence="4 5">
    <name type="scientific">Chryseobacterium salviniae</name>
    <dbReference type="NCBI Taxonomy" id="3101750"/>
    <lineage>
        <taxon>Bacteria</taxon>
        <taxon>Pseudomonadati</taxon>
        <taxon>Bacteroidota</taxon>
        <taxon>Flavobacteriia</taxon>
        <taxon>Flavobacteriales</taxon>
        <taxon>Weeksellaceae</taxon>
        <taxon>Chryseobacterium group</taxon>
        <taxon>Chryseobacterium</taxon>
    </lineage>
</organism>
<feature type="transmembrane region" description="Helical" evidence="3">
    <location>
        <begin position="755"/>
        <end position="780"/>
    </location>
</feature>
<dbReference type="RefSeq" id="WP_326319394.1">
    <property type="nucleotide sequence ID" value="NZ_JAYLAA010000006.1"/>
</dbReference>
<evidence type="ECO:0000256" key="3">
    <source>
        <dbReference type="SAM" id="Phobius"/>
    </source>
</evidence>
<feature type="region of interest" description="Disordered" evidence="2">
    <location>
        <begin position="918"/>
        <end position="1024"/>
    </location>
</feature>
<feature type="coiled-coil region" evidence="1">
    <location>
        <begin position="422"/>
        <end position="505"/>
    </location>
</feature>
<reference evidence="4 5" key="1">
    <citation type="submission" date="2024-01" db="EMBL/GenBank/DDBJ databases">
        <title>Chryseobacterium sp. T9W2-O.</title>
        <authorList>
            <person name="Maltman C."/>
        </authorList>
    </citation>
    <scope>NUCLEOTIDE SEQUENCE [LARGE SCALE GENOMIC DNA]</scope>
    <source>
        <strain evidence="4 5">T9W2-O</strain>
    </source>
</reference>
<dbReference type="EMBL" id="JAYLAA010000006">
    <property type="protein sequence ID" value="MEC3874310.1"/>
    <property type="molecule type" value="Genomic_DNA"/>
</dbReference>
<keyword evidence="5" id="KW-1185">Reference proteome</keyword>
<feature type="region of interest" description="Disordered" evidence="2">
    <location>
        <begin position="1"/>
        <end position="66"/>
    </location>
</feature>
<sequence length="1331" mass="148270">MKAPKPVEAVKKAHHNPNIKPKPKNPLGRFLSGMKAAAMQAQKSGDTSGKQGLTKGDKNPVASNGKVTAVHGSQTIYDQGSEVMYGRLRESLNQTGSINHPKTKDVEKGYMTTLNVNQVQDYHQLKSGNYMPKTLQEQATVHQRVEKPENKLKTTDEKEPVKPADPKLKAPKPVADQKPKEKPAEIRKPQIKPVLSDVNSSSSKKTADKNENFQSGKKKGNDEKKSDNKKINTKTKGEKDAKVVVPDDIQPVLMPRMDKAVDSEQAEIAPDAQTTINILGLVAAAQEFRDQGVEARTQVKAQNEAARGLKTKIKEVEKSIRKSDDDLQQSEDSIHTKEALVNQLEKGLETSVKRQQKVEQEVGTYKEEYHKNKSKSADLHKEATDLLGGSQKHQDPENDDSGRLTQKLRELNSNAATIDQAVSQSGNTVQKLTQEAQQAKAKNTAIYKEALSSKESIRKSKAKLAKDTKQNNEAKKELEKLNPKLKAAESESKKLNKEANALLLDSYRIESEVIKTQDAYYKNMATVEGRNSLTQKEKEKIQQAPKELDPSDRLLIDFVQLKTQDEQIAFVRGLNPNQQNLLKDKLEQVTANYDSDQSEQQTSIDENVESIRNAQIENFNNKRKDALQKPMNLVTKNLNRITGLKRLWMSITIAFSGIWNDLTSITWSDVGKFINSIINPLEWYNSISHSVQGIWDDLTNWKGFSEDPVGMILQKAAGIANKVLAIAGVITGILGVLTLAAAVGSVFTLGGMAPLAAWLGGATITMGTITFWIGAIALGLNVLNGIKNIYDIHTAKTAEVLFKNSGELKSDIANSGMAILAMVGGKASQKGGASIKDLAKRNPKTFGKRMFINARNGLKAKIVSIPRKITSVFKKETWIKAAQNFKAAYKKAQDWVTKPFRKKNTVPQKRNLNQLPFEEQTVPDRMHEQPFARDKGKGKSNIQEENVKSAQAKENTFEESVFRQDNTPYSPKGSKEGRIKSHINEEGNLTPADKNGSATVSDHVRGSEPMKSKSPYTSFSEEGPGIGKTYGDNVIEVDIKRLEADIAAGKISEVEVLRPEKVQAELQTKIDQAMKRFEENPTPKNQKRVDDAVRDLNNSVRDKEILIKGEIPSEYFKVKATKSDIFENISSQNGESIRKKLSQSIQDANEAQTLNKERNIINTSDRKIVGDYSLEPVSSLKKRQLSILEKLKESGDYAFLPKKGVSMKDLLKLTNVTGDEFNMFTLGSRRLIMRGKNNVIKVPNQQFLDELTQGKYGKFSGHTHPPGSSITPGPLDRPFLDKMNQKRSAIWGNTVDEPYIFGSLPTDDILIRSEIDRLKWIKYYENNLNYE</sequence>
<feature type="compositionally biased region" description="Basic and acidic residues" evidence="2">
    <location>
        <begin position="219"/>
        <end position="242"/>
    </location>
</feature>
<feature type="coiled-coil region" evidence="1">
    <location>
        <begin position="299"/>
        <end position="333"/>
    </location>
</feature>
<evidence type="ECO:0000313" key="5">
    <source>
        <dbReference type="Proteomes" id="UP001348397"/>
    </source>
</evidence>
<dbReference type="Proteomes" id="UP001348397">
    <property type="component" value="Unassembled WGS sequence"/>
</dbReference>
<name>A0ABU6HMM4_9FLAO</name>
<keyword evidence="3" id="KW-1133">Transmembrane helix</keyword>
<evidence type="ECO:0000256" key="2">
    <source>
        <dbReference type="SAM" id="MobiDB-lite"/>
    </source>
</evidence>
<keyword evidence="1" id="KW-0175">Coiled coil</keyword>
<feature type="compositionally biased region" description="Basic residues" evidence="2">
    <location>
        <begin position="12"/>
        <end position="23"/>
    </location>
</feature>
<feature type="compositionally biased region" description="Polar residues" evidence="2">
    <location>
        <begin position="940"/>
        <end position="954"/>
    </location>
</feature>
<feature type="compositionally biased region" description="Basic and acidic residues" evidence="2">
    <location>
        <begin position="973"/>
        <end position="985"/>
    </location>
</feature>
<feature type="region of interest" description="Disordered" evidence="2">
    <location>
        <begin position="346"/>
        <end position="402"/>
    </location>
</feature>
<feature type="region of interest" description="Disordered" evidence="2">
    <location>
        <begin position="138"/>
        <end position="250"/>
    </location>
</feature>
<feature type="compositionally biased region" description="Basic and acidic residues" evidence="2">
    <location>
        <begin position="175"/>
        <end position="188"/>
    </location>
</feature>
<comment type="caution">
    <text evidence="4">The sequence shown here is derived from an EMBL/GenBank/DDBJ whole genome shotgun (WGS) entry which is preliminary data.</text>
</comment>
<feature type="compositionally biased region" description="Basic and acidic residues" evidence="2">
    <location>
        <begin position="1002"/>
        <end position="1011"/>
    </location>
</feature>
<feature type="compositionally biased region" description="Polar residues" evidence="2">
    <location>
        <begin position="41"/>
        <end position="51"/>
    </location>
</feature>
<evidence type="ECO:0000256" key="1">
    <source>
        <dbReference type="SAM" id="Coils"/>
    </source>
</evidence>
<feature type="compositionally biased region" description="Basic and acidic residues" evidence="2">
    <location>
        <begin position="346"/>
        <end position="384"/>
    </location>
</feature>
<keyword evidence="3" id="KW-0812">Transmembrane</keyword>
<evidence type="ECO:0000313" key="4">
    <source>
        <dbReference type="EMBL" id="MEC3874310.1"/>
    </source>
</evidence>
<proteinExistence type="predicted"/>